<keyword evidence="1" id="KW-1133">Transmembrane helix</keyword>
<dbReference type="OrthoDB" id="3223943at2"/>
<evidence type="ECO:0000313" key="2">
    <source>
        <dbReference type="EMBL" id="KAA8827338.1"/>
    </source>
</evidence>
<feature type="transmembrane region" description="Helical" evidence="1">
    <location>
        <begin position="303"/>
        <end position="327"/>
    </location>
</feature>
<feature type="transmembrane region" description="Helical" evidence="1">
    <location>
        <begin position="334"/>
        <end position="352"/>
    </location>
</feature>
<feature type="transmembrane region" description="Helical" evidence="1">
    <location>
        <begin position="146"/>
        <end position="174"/>
    </location>
</feature>
<dbReference type="InterPro" id="IPR046062">
    <property type="entry name" value="DUF6020"/>
</dbReference>
<reference evidence="2 3" key="1">
    <citation type="journal article" date="2019" name="Syst. Appl. Microbiol.">
        <title>Characterization of Bifidobacterium species in feaces of the Egyptian fruit bat: Description of B. vespertilionis sp. nov. and B. rousetti sp. nov.</title>
        <authorList>
            <person name="Modesto M."/>
            <person name="Satti M."/>
            <person name="Watanabe K."/>
            <person name="Puglisi E."/>
            <person name="Morelli L."/>
            <person name="Huang C.-H."/>
            <person name="Liou J.-S."/>
            <person name="Miyashita M."/>
            <person name="Tamura T."/>
            <person name="Saito S."/>
            <person name="Mori K."/>
            <person name="Huang L."/>
            <person name="Sciavilla P."/>
            <person name="Sandri C."/>
            <person name="Spiezio C."/>
            <person name="Vitali F."/>
            <person name="Cavalieri D."/>
            <person name="Perpetuini G."/>
            <person name="Tofalo R."/>
            <person name="Bonetti A."/>
            <person name="Arita M."/>
            <person name="Mattarelli P."/>
        </authorList>
    </citation>
    <scope>NUCLEOTIDE SEQUENCE [LARGE SCALE GENOMIC DNA]</scope>
    <source>
        <strain evidence="2 3">RST7</strain>
    </source>
</reference>
<accession>A0A5M9ZT24</accession>
<feature type="transmembrane region" description="Helical" evidence="1">
    <location>
        <begin position="674"/>
        <end position="691"/>
    </location>
</feature>
<keyword evidence="1" id="KW-0472">Membrane</keyword>
<dbReference type="RefSeq" id="WP_150382095.1">
    <property type="nucleotide sequence ID" value="NZ_RZUI01000020.1"/>
</dbReference>
<feature type="transmembrane region" description="Helical" evidence="1">
    <location>
        <begin position="409"/>
        <end position="425"/>
    </location>
</feature>
<feature type="transmembrane region" description="Helical" evidence="1">
    <location>
        <begin position="27"/>
        <end position="48"/>
    </location>
</feature>
<feature type="transmembrane region" description="Helical" evidence="1">
    <location>
        <begin position="68"/>
        <end position="89"/>
    </location>
</feature>
<feature type="transmembrane region" description="Helical" evidence="1">
    <location>
        <begin position="651"/>
        <end position="668"/>
    </location>
</feature>
<dbReference type="Proteomes" id="UP000412028">
    <property type="component" value="Unassembled WGS sequence"/>
</dbReference>
<proteinExistence type="predicted"/>
<feature type="transmembrane region" description="Helical" evidence="1">
    <location>
        <begin position="623"/>
        <end position="644"/>
    </location>
</feature>
<evidence type="ECO:0000256" key="1">
    <source>
        <dbReference type="SAM" id="Phobius"/>
    </source>
</evidence>
<feature type="transmembrane region" description="Helical" evidence="1">
    <location>
        <begin position="214"/>
        <end position="236"/>
    </location>
</feature>
<sequence>MSKYSNSNIKKVYLNGQGYTAVSDHPCGFFFIVIFFATLSSVSFTSAFSNEKVFLSFKAFFEDISSHMGASGSVLGIIIFSIFSLLYVFGLLSFVSIGKRGRLYALVVSLILSLSLTLRPHNPSHEQWILNVVILPPSVSNDFKTIWYWCYVLTKYFGTALAICAFVSLMAYVVRHFGLKRPSSEVEGNKDLIDMFIDVTSNFWLRLLPLKMRLVRFSAVNIVVLTFAILVCWIPWMLLLWPANIAADTVAQIMWVKSGKVWDPSSHELLVGYSMSDHHPWLDTVIYGFFDSFGTNVLGSEAWGLWILAVLQTIGVAIAFSIITVYLGGVIGINWKYCAGCLLFVCCVPIFARTSMVIVKDATALPFFLVFMLLLVEYIRRVKLDIPLKLPIILGLIILFVLCSEMRKISLEIFFATFILIAILLRRRVVSLAVAIIPIILLSLISSVAFPALHIAKGGRQETVGVFFQQVMYTAVTHNESLSENDRSVINAVNTCTISELSEIFTLHDVNREIDSDDALKDLCFDREATTKDVANLMVVWVKLGVRHPLSYLHATPWLKDPFIMGAVYDEGWYVRGGWEDMGANEVVLPQYHSDSNSAQKSRPQEYGSVLYGFMSRMPAMSFFMSEATYVLWIPLISVALCLWKRKYGNLVLYTPWALTIATLALLPAHQTRYTWTLAFGAILIMAIPFMPEWGKSESLKQIEAE</sequence>
<feature type="transmembrane region" description="Helical" evidence="1">
    <location>
        <begin position="101"/>
        <end position="118"/>
    </location>
</feature>
<protein>
    <submittedName>
        <fullName evidence="2">Uncharacterized protein</fullName>
    </submittedName>
</protein>
<evidence type="ECO:0000313" key="3">
    <source>
        <dbReference type="Proteomes" id="UP000412028"/>
    </source>
</evidence>
<dbReference type="EMBL" id="RZUI01000020">
    <property type="protein sequence ID" value="KAA8827338.1"/>
    <property type="molecule type" value="Genomic_DNA"/>
</dbReference>
<dbReference type="Pfam" id="PF19484">
    <property type="entry name" value="DUF6020"/>
    <property type="match status" value="1"/>
</dbReference>
<organism evidence="2 3">
    <name type="scientific">Bifidobacterium tissieri</name>
    <dbReference type="NCBI Taxonomy" id="1630162"/>
    <lineage>
        <taxon>Bacteria</taxon>
        <taxon>Bacillati</taxon>
        <taxon>Actinomycetota</taxon>
        <taxon>Actinomycetes</taxon>
        <taxon>Bifidobacteriales</taxon>
        <taxon>Bifidobacteriaceae</taxon>
        <taxon>Bifidobacterium</taxon>
    </lineage>
</organism>
<feature type="transmembrane region" description="Helical" evidence="1">
    <location>
        <begin position="432"/>
        <end position="453"/>
    </location>
</feature>
<dbReference type="AlphaFoldDB" id="A0A5M9ZT24"/>
<gene>
    <name evidence="2" type="ORF">EMO89_10960</name>
</gene>
<name>A0A5M9ZT24_9BIFI</name>
<keyword evidence="1" id="KW-0812">Transmembrane</keyword>
<feature type="transmembrane region" description="Helical" evidence="1">
    <location>
        <begin position="358"/>
        <end position="379"/>
    </location>
</feature>
<comment type="caution">
    <text evidence="2">The sequence shown here is derived from an EMBL/GenBank/DDBJ whole genome shotgun (WGS) entry which is preliminary data.</text>
</comment>
<feature type="transmembrane region" description="Helical" evidence="1">
    <location>
        <begin position="386"/>
        <end position="403"/>
    </location>
</feature>